<feature type="compositionally biased region" description="Polar residues" evidence="10">
    <location>
        <begin position="14"/>
        <end position="26"/>
    </location>
</feature>
<feature type="domain" description="CCHC-type" evidence="11">
    <location>
        <begin position="286"/>
        <end position="300"/>
    </location>
</feature>
<dbReference type="SMART" id="SM00343">
    <property type="entry name" value="ZnF_C2HC"/>
    <property type="match status" value="1"/>
</dbReference>
<evidence type="ECO:0000256" key="1">
    <source>
        <dbReference type="ARBA" id="ARBA00022490"/>
    </source>
</evidence>
<dbReference type="CDD" id="cd00303">
    <property type="entry name" value="retropepsin_like"/>
    <property type="match status" value="1"/>
</dbReference>
<dbReference type="OrthoDB" id="4022548at2759"/>
<evidence type="ECO:0000256" key="7">
    <source>
        <dbReference type="ARBA" id="ARBA00022801"/>
    </source>
</evidence>
<accession>A0A8J5QQK1</accession>
<evidence type="ECO:0000313" key="14">
    <source>
        <dbReference type="EMBL" id="KAG7664871.1"/>
    </source>
</evidence>
<dbReference type="GO" id="GO:0015074">
    <property type="term" value="P:DNA integration"/>
    <property type="evidence" value="ECO:0007669"/>
    <property type="project" value="InterPro"/>
</dbReference>
<evidence type="ECO:0000259" key="11">
    <source>
        <dbReference type="PROSITE" id="PS50158"/>
    </source>
</evidence>
<dbReference type="InterPro" id="IPR001878">
    <property type="entry name" value="Znf_CCHC"/>
</dbReference>
<keyword evidence="3" id="KW-0808">Transferase</keyword>
<keyword evidence="4" id="KW-0548">Nucleotidyltransferase</keyword>
<comment type="caution">
    <text evidence="14">The sequence shown here is derived from an EMBL/GenBank/DDBJ whole genome shotgun (WGS) entry which is preliminary data.</text>
</comment>
<keyword evidence="2" id="KW-0645">Protease</keyword>
<organism evidence="14 15">
    <name type="scientific">[Candida] subhashii</name>
    <dbReference type="NCBI Taxonomy" id="561895"/>
    <lineage>
        <taxon>Eukaryota</taxon>
        <taxon>Fungi</taxon>
        <taxon>Dikarya</taxon>
        <taxon>Ascomycota</taxon>
        <taxon>Saccharomycotina</taxon>
        <taxon>Pichiomycetes</taxon>
        <taxon>Debaryomycetaceae</taxon>
        <taxon>Spathaspora</taxon>
    </lineage>
</organism>
<dbReference type="InterPro" id="IPR001584">
    <property type="entry name" value="Integrase_cat-core"/>
</dbReference>
<evidence type="ECO:0000256" key="6">
    <source>
        <dbReference type="ARBA" id="ARBA00022759"/>
    </source>
</evidence>
<dbReference type="RefSeq" id="XP_049265103.1">
    <property type="nucleotide sequence ID" value="XM_049405267.1"/>
</dbReference>
<proteinExistence type="predicted"/>
<dbReference type="GO" id="GO:0008270">
    <property type="term" value="F:zinc ion binding"/>
    <property type="evidence" value="ECO:0007669"/>
    <property type="project" value="UniProtKB-KW"/>
</dbReference>
<dbReference type="InterPro" id="IPR041588">
    <property type="entry name" value="Integrase_H2C2"/>
</dbReference>
<dbReference type="PROSITE" id="PS50158">
    <property type="entry name" value="ZF_CCHC"/>
    <property type="match status" value="1"/>
</dbReference>
<evidence type="ECO:0000256" key="2">
    <source>
        <dbReference type="ARBA" id="ARBA00022670"/>
    </source>
</evidence>
<dbReference type="EMBL" id="JAGSYN010000061">
    <property type="protein sequence ID" value="KAG7664871.1"/>
    <property type="molecule type" value="Genomic_DNA"/>
</dbReference>
<dbReference type="GO" id="GO:0003964">
    <property type="term" value="F:RNA-directed DNA polymerase activity"/>
    <property type="evidence" value="ECO:0007669"/>
    <property type="project" value="UniProtKB-KW"/>
</dbReference>
<dbReference type="GO" id="GO:0006508">
    <property type="term" value="P:proteolysis"/>
    <property type="evidence" value="ECO:0007669"/>
    <property type="project" value="UniProtKB-KW"/>
</dbReference>
<keyword evidence="1" id="KW-0963">Cytoplasm</keyword>
<dbReference type="PANTHER" id="PTHR37984">
    <property type="entry name" value="PROTEIN CBG26694"/>
    <property type="match status" value="1"/>
</dbReference>
<dbReference type="FunFam" id="1.10.340.70:FF:000001">
    <property type="entry name" value="Retrovirus-related Pol polyprotein from transposon gypsy-like Protein"/>
    <property type="match status" value="1"/>
</dbReference>
<evidence type="ECO:0000256" key="9">
    <source>
        <dbReference type="PROSITE-ProRule" id="PRU00047"/>
    </source>
</evidence>
<evidence type="ECO:0000256" key="4">
    <source>
        <dbReference type="ARBA" id="ARBA00022695"/>
    </source>
</evidence>
<dbReference type="FunFam" id="3.10.10.10:FF:000007">
    <property type="entry name" value="Retrovirus-related Pol polyprotein from transposon 17.6-like Protein"/>
    <property type="match status" value="1"/>
</dbReference>
<evidence type="ECO:0000313" key="15">
    <source>
        <dbReference type="Proteomes" id="UP000694255"/>
    </source>
</evidence>
<feature type="region of interest" description="Disordered" evidence="10">
    <location>
        <begin position="1"/>
        <end position="81"/>
    </location>
</feature>
<keyword evidence="6" id="KW-0255">Endonuclease</keyword>
<evidence type="ECO:0000259" key="12">
    <source>
        <dbReference type="PROSITE" id="PS50878"/>
    </source>
</evidence>
<dbReference type="FunFam" id="3.30.420.10:FF:000032">
    <property type="entry name" value="Retrovirus-related Pol polyprotein from transposon 297-like Protein"/>
    <property type="match status" value="1"/>
</dbReference>
<dbReference type="Pfam" id="PF00078">
    <property type="entry name" value="RVT_1"/>
    <property type="match status" value="1"/>
</dbReference>
<dbReference type="GO" id="GO:0004519">
    <property type="term" value="F:endonuclease activity"/>
    <property type="evidence" value="ECO:0007669"/>
    <property type="project" value="UniProtKB-KW"/>
</dbReference>
<feature type="region of interest" description="Disordered" evidence="10">
    <location>
        <begin position="256"/>
        <end position="280"/>
    </location>
</feature>
<feature type="domain" description="Reverse transcriptase" evidence="12">
    <location>
        <begin position="561"/>
        <end position="740"/>
    </location>
</feature>
<protein>
    <submittedName>
        <fullName evidence="14">Uncharacterized protein</fullName>
    </submittedName>
</protein>
<evidence type="ECO:0000259" key="13">
    <source>
        <dbReference type="PROSITE" id="PS50994"/>
    </source>
</evidence>
<dbReference type="CDD" id="cd09274">
    <property type="entry name" value="RNase_HI_RT_Ty3"/>
    <property type="match status" value="1"/>
</dbReference>
<dbReference type="InterPro" id="IPR050951">
    <property type="entry name" value="Retrovirus_Pol_polyprotein"/>
</dbReference>
<keyword evidence="9" id="KW-0862">Zinc</keyword>
<evidence type="ECO:0000256" key="5">
    <source>
        <dbReference type="ARBA" id="ARBA00022722"/>
    </source>
</evidence>
<feature type="compositionally biased region" description="Acidic residues" evidence="10">
    <location>
        <begin position="52"/>
        <end position="75"/>
    </location>
</feature>
<keyword evidence="15" id="KW-1185">Reference proteome</keyword>
<dbReference type="InterPro" id="IPR041373">
    <property type="entry name" value="RT_RNaseH"/>
</dbReference>
<keyword evidence="5" id="KW-0540">Nuclease</keyword>
<feature type="domain" description="Integrase catalytic" evidence="13">
    <location>
        <begin position="1106"/>
        <end position="1270"/>
    </location>
</feature>
<dbReference type="PROSITE" id="PS50878">
    <property type="entry name" value="RT_POL"/>
    <property type="match status" value="1"/>
</dbReference>
<evidence type="ECO:0000256" key="10">
    <source>
        <dbReference type="SAM" id="MobiDB-lite"/>
    </source>
</evidence>
<dbReference type="Pfam" id="PF17921">
    <property type="entry name" value="Integrase_H2C2"/>
    <property type="match status" value="1"/>
</dbReference>
<dbReference type="Pfam" id="PF17917">
    <property type="entry name" value="RT_RNaseH"/>
    <property type="match status" value="1"/>
</dbReference>
<gene>
    <name evidence="14" type="ORF">J8A68_001597</name>
</gene>
<feature type="compositionally biased region" description="Basic and acidic residues" evidence="10">
    <location>
        <begin position="35"/>
        <end position="45"/>
    </location>
</feature>
<dbReference type="GeneID" id="73468398"/>
<reference evidence="14 15" key="1">
    <citation type="journal article" date="2021" name="DNA Res.">
        <title>Genome analysis of Candida subhashii reveals its hybrid nature and dual mitochondrial genome conformations.</title>
        <authorList>
            <person name="Mixao V."/>
            <person name="Hegedusova E."/>
            <person name="Saus E."/>
            <person name="Pryszcz L.P."/>
            <person name="Cillingova A."/>
            <person name="Nosek J."/>
            <person name="Gabaldon T."/>
        </authorList>
    </citation>
    <scope>NUCLEOTIDE SEQUENCE [LARGE SCALE GENOMIC DNA]</scope>
    <source>
        <strain evidence="14 15">CBS 10753</strain>
    </source>
</reference>
<evidence type="ECO:0000256" key="3">
    <source>
        <dbReference type="ARBA" id="ARBA00022679"/>
    </source>
</evidence>
<dbReference type="Proteomes" id="UP000694255">
    <property type="component" value="Unassembled WGS sequence"/>
</dbReference>
<keyword evidence="9" id="KW-0479">Metal-binding</keyword>
<dbReference type="CDD" id="cd01647">
    <property type="entry name" value="RT_LTR"/>
    <property type="match status" value="1"/>
</dbReference>
<keyword evidence="9" id="KW-0863">Zinc-finger</keyword>
<keyword evidence="7" id="KW-0378">Hydrolase</keyword>
<dbReference type="GO" id="GO:0008233">
    <property type="term" value="F:peptidase activity"/>
    <property type="evidence" value="ECO:0007669"/>
    <property type="project" value="UniProtKB-KW"/>
</dbReference>
<dbReference type="GO" id="GO:0003676">
    <property type="term" value="F:nucleic acid binding"/>
    <property type="evidence" value="ECO:0007669"/>
    <property type="project" value="InterPro"/>
</dbReference>
<dbReference type="PROSITE" id="PS50994">
    <property type="entry name" value="INTEGRASE"/>
    <property type="match status" value="1"/>
</dbReference>
<keyword evidence="8" id="KW-0695">RNA-directed DNA polymerase</keyword>
<sequence length="1497" mass="172291">MGPKRRVAKVAQPQMENTQLVEEGSSGQAGSGKGENLHADPDRQKTGGSLDTNDEGDNDDDDHGDDDNAEGEGNDDGQLSEVEDLSDEQVQAIADEFIDRKTLSYLVQIVNLMQKKQPEDYSHAWIDAQNLDSVTKLADHKEMPKYNGTNDKMAYKILKEFKQSLRTLYPQQNTIKEFLTVPQFRVCVSIHFEKEGLKFIEDKLLELESNKVHVPEFLEMNFEDIARFTPPKHVLDACNKAVKSTNAELKSYQKVNQANNNNNNKKRSSSTPNDSKSANKKSKTACYTCGKEGHQKAKCPFKKRLESRTKDVKLIVNNAAMNLSMDDSNVQGEFIEVKLGNLPPHPALLDSGSMANFIRPELVSQDLVQSCDPIAVTALDGTFLRTVTEYVELDWLPLFKNLRFYVTKLCNIPVVLGKEVSDEFRKFPPSVRKLDFDEFQHLNSSSVYTQDDEVVLANIRLLDLSEQLRDSVTGEVVETEPEELILERDSYEQQDVKDFLANIFDRYSAIFNDYPVIHNENNQFTHTIELASFEKFPNRAPYPMSADKLKEIDSQVDDFIERGLVEKSPGSKFASPVILVDKPDGSKRLCVDYREVNKITKVDKFPLPLIEDLIGEINDAEYFSKLDLSSGYHQVNMAKEDRHITAFRTHKGLYQWCVMPFGLMNAPATFQRAMNEIFEKYLGKFVTVYLDDILIYSKTKGDHKEHIKIVFDLLEKHGLVAKRKKCQFFKRKIQYLGHIISKGRVRISPSKIDAVREWQFPKTKREMKSALGLASFCRKAIKGYSILVKPLMDWAVRNIRVSKTILVESFEKLKKTLTTAPVLVTPSPDAIYKVTTDASDYCTGAVIEKTNNLGKSIGVVAYFSKVMNKHERNYPPREKEFLAIIRVLERHKNMLIGHKVILNTDHESLKYILSRPKPLSGKMARWLDLLAEFDLRINYIQGSKNQADALTRRYQDFIQIRALHFTMLGENLGETFFDECRQDYKTVERSKLIYEILAEKKVIPNIYKQKFAKFSYKDGLLYHHGYDKLGLGIDRLWVPSAQLQLRVINQYHSKEPNLHPGLVQTFMEIQQYFWWPNMYESVRRFIQHCHVCQTTKPSTQKQYGLLQSIPIPTKRWQSITMDFISGFPTVDGKNQVLIVVDRFTKRAHFIPCSKNITASECAELIVNEVIKHHGVPEEIISDRDKLFTSRFWKDLFASLQSKLKYSTPYHPQTDGQTERTNRTFIQLLRAFSDFRENLWLAKLPLLEFAYNSHYHKSIRMSPFEADYGYQPTPPSFDSRLYELILPSEKTISALPPENKAYYMQYLINRISDNLEQAQNEQEQNFNKHRRELLLEPGDKVLLHRNAKVFGYNFKFTKQQNLYFGPYTVIKKAPIVNNAYELDLGPRNVGRMQNVKNMKPYHESLTGDKRHPPTDLQGLVQAARSDNIVGIKGLDILNRLVAITFKDCEPFHAGIYSLADVRQALVPEQFETFLQEYTNQIQTGTEEYDAIQELVTTN</sequence>
<name>A0A8J5QQK1_9ASCO</name>
<evidence type="ECO:0000256" key="8">
    <source>
        <dbReference type="ARBA" id="ARBA00022918"/>
    </source>
</evidence>
<dbReference type="PANTHER" id="PTHR37984:SF5">
    <property type="entry name" value="PROTEIN NYNRIN-LIKE"/>
    <property type="match status" value="1"/>
</dbReference>
<dbReference type="InterPro" id="IPR000477">
    <property type="entry name" value="RT_dom"/>
</dbReference>
<dbReference type="Pfam" id="PF00665">
    <property type="entry name" value="rve"/>
    <property type="match status" value="1"/>
</dbReference>